<sequence length="73" mass="8450">MTTVDETLLFCVHLLFHVIILVNTKHDSKESDSSENRREKNRIADRVSEQEINIDGNLNFHNGIDGNYHGFHD</sequence>
<evidence type="ECO:0000256" key="1">
    <source>
        <dbReference type="SAM" id="MobiDB-lite"/>
    </source>
</evidence>
<gene>
    <name evidence="2" type="ORF">OIT44_05940</name>
</gene>
<name>A0ABT3E593_9LACO</name>
<comment type="caution">
    <text evidence="2">The sequence shown here is derived from an EMBL/GenBank/DDBJ whole genome shotgun (WGS) entry which is preliminary data.</text>
</comment>
<feature type="region of interest" description="Disordered" evidence="1">
    <location>
        <begin position="26"/>
        <end position="48"/>
    </location>
</feature>
<evidence type="ECO:0000313" key="2">
    <source>
        <dbReference type="EMBL" id="MCW0953598.1"/>
    </source>
</evidence>
<dbReference type="Proteomes" id="UP001526225">
    <property type="component" value="Unassembled WGS sequence"/>
</dbReference>
<evidence type="ECO:0000313" key="3">
    <source>
        <dbReference type="Proteomes" id="UP001526225"/>
    </source>
</evidence>
<keyword evidence="3" id="KW-1185">Reference proteome</keyword>
<protein>
    <submittedName>
        <fullName evidence="2">Uncharacterized protein</fullName>
    </submittedName>
</protein>
<reference evidence="2 3" key="1">
    <citation type="submission" date="2022-10" db="EMBL/GenBank/DDBJ databases">
        <title>Weissella fermenti sp. nov., isolated from fermented cabbage.</title>
        <authorList>
            <person name="Lee J.K."/>
            <person name="Baek J.H."/>
            <person name="Choi D.G."/>
            <person name="Kim J.M."/>
            <person name="Jeon C.O."/>
        </authorList>
    </citation>
    <scope>NUCLEOTIDE SEQUENCE [LARGE SCALE GENOMIC DNA]</scope>
    <source>
        <strain evidence="2 3">KACC 18534</strain>
    </source>
</reference>
<proteinExistence type="predicted"/>
<dbReference type="EMBL" id="JAOZFE010000006">
    <property type="protein sequence ID" value="MCW0953598.1"/>
    <property type="molecule type" value="Genomic_DNA"/>
</dbReference>
<organism evidence="2 3">
    <name type="scientific">Weissella ceti</name>
    <dbReference type="NCBI Taxonomy" id="759620"/>
    <lineage>
        <taxon>Bacteria</taxon>
        <taxon>Bacillati</taxon>
        <taxon>Bacillota</taxon>
        <taxon>Bacilli</taxon>
        <taxon>Lactobacillales</taxon>
        <taxon>Lactobacillaceae</taxon>
        <taxon>Weissella</taxon>
    </lineage>
</organism>
<dbReference type="RefSeq" id="WP_213409736.1">
    <property type="nucleotide sequence ID" value="NZ_CP074441.1"/>
</dbReference>
<accession>A0ABT3E593</accession>